<gene>
    <name evidence="1" type="ORF">LY90DRAFT_513527</name>
</gene>
<accession>A0A1Y2AX47</accession>
<organism evidence="1 2">
    <name type="scientific">Neocallimastix californiae</name>
    <dbReference type="NCBI Taxonomy" id="1754190"/>
    <lineage>
        <taxon>Eukaryota</taxon>
        <taxon>Fungi</taxon>
        <taxon>Fungi incertae sedis</taxon>
        <taxon>Chytridiomycota</taxon>
        <taxon>Chytridiomycota incertae sedis</taxon>
        <taxon>Neocallimastigomycetes</taxon>
        <taxon>Neocallimastigales</taxon>
        <taxon>Neocallimastigaceae</taxon>
        <taxon>Neocallimastix</taxon>
    </lineage>
</organism>
<dbReference type="AlphaFoldDB" id="A0A1Y2AX47"/>
<protein>
    <submittedName>
        <fullName evidence="1">Uncharacterized protein</fullName>
    </submittedName>
</protein>
<dbReference type="Proteomes" id="UP000193920">
    <property type="component" value="Unassembled WGS sequence"/>
</dbReference>
<sequence>MITPIGGVNGSHSDARSQWRYMNIGEYSLRQTCNDIYNEMNVWNLFFTILIIFTNVIKSEVITFFNLSPVHRVDNTTMNKDKFISNDIEIPVNIIILLIRRARNTRSWPEF</sequence>
<evidence type="ECO:0000313" key="2">
    <source>
        <dbReference type="Proteomes" id="UP000193920"/>
    </source>
</evidence>
<keyword evidence="2" id="KW-1185">Reference proteome</keyword>
<name>A0A1Y2AX47_9FUNG</name>
<proteinExistence type="predicted"/>
<reference evidence="1 2" key="1">
    <citation type="submission" date="2016-08" db="EMBL/GenBank/DDBJ databases">
        <title>A Parts List for Fungal Cellulosomes Revealed by Comparative Genomics.</title>
        <authorList>
            <consortium name="DOE Joint Genome Institute"/>
            <person name="Haitjema C.H."/>
            <person name="Gilmore S.P."/>
            <person name="Henske J.K."/>
            <person name="Solomon K.V."/>
            <person name="De Groot R."/>
            <person name="Kuo A."/>
            <person name="Mondo S.J."/>
            <person name="Salamov A.A."/>
            <person name="Labutti K."/>
            <person name="Zhao Z."/>
            <person name="Chiniquy J."/>
            <person name="Barry K."/>
            <person name="Brewer H.M."/>
            <person name="Purvine S.O."/>
            <person name="Wright A.T."/>
            <person name="Boxma B."/>
            <person name="Van Alen T."/>
            <person name="Hackstein J.H."/>
            <person name="Baker S.E."/>
            <person name="Grigoriev I.V."/>
            <person name="O'Malley M.A."/>
        </authorList>
    </citation>
    <scope>NUCLEOTIDE SEQUENCE [LARGE SCALE GENOMIC DNA]</scope>
    <source>
        <strain evidence="1 2">G1</strain>
    </source>
</reference>
<comment type="caution">
    <text evidence="1">The sequence shown here is derived from an EMBL/GenBank/DDBJ whole genome shotgun (WGS) entry which is preliminary data.</text>
</comment>
<dbReference type="EMBL" id="MCOG01000195">
    <property type="protein sequence ID" value="ORY27141.1"/>
    <property type="molecule type" value="Genomic_DNA"/>
</dbReference>
<evidence type="ECO:0000313" key="1">
    <source>
        <dbReference type="EMBL" id="ORY27141.1"/>
    </source>
</evidence>